<reference evidence="2" key="1">
    <citation type="journal article" date="1998" name="Infect. Immun.">
        <title>Molecular evolution of a pathogenicity island from enterohemorrhagic Escherichia coli O157:H7.</title>
        <authorList>
            <person name="Perna N.T."/>
            <person name="Mayhew G.F."/>
            <person name="Posfai G."/>
            <person name="Elliott S."/>
            <person name="Donnenberg M.S."/>
            <person name="Kaper J.B."/>
            <person name="Blattner F.R."/>
        </authorList>
    </citation>
    <scope>NUCLEOTIDE SEQUENCE</scope>
    <source>
        <strain evidence="2">ATCC43895</strain>
        <strain evidence="2">EDL933</strain>
    </source>
</reference>
<feature type="transmembrane region" description="Helical" evidence="1">
    <location>
        <begin position="45"/>
        <end position="68"/>
    </location>
</feature>
<keyword evidence="1" id="KW-1133">Transmembrane helix</keyword>
<proteinExistence type="predicted"/>
<protein>
    <submittedName>
        <fullName evidence="2">L0011</fullName>
    </submittedName>
</protein>
<evidence type="ECO:0000313" key="2">
    <source>
        <dbReference type="EMBL" id="AAC31490.1"/>
    </source>
</evidence>
<sequence length="76" mass="8273">MKSPSVPSHQVVDDNFTAEFTGGIGFVIPFGPLKTLITPRSNTSSLLWCSCLNAFMIFASLISGILSYSSERYHVS</sequence>
<evidence type="ECO:0000256" key="1">
    <source>
        <dbReference type="SAM" id="Phobius"/>
    </source>
</evidence>
<name>O85618_ECOLX</name>
<organism evidence="2">
    <name type="scientific">Escherichia coli</name>
    <dbReference type="NCBI Taxonomy" id="562"/>
    <lineage>
        <taxon>Bacteria</taxon>
        <taxon>Pseudomonadati</taxon>
        <taxon>Pseudomonadota</taxon>
        <taxon>Gammaproteobacteria</taxon>
        <taxon>Enterobacterales</taxon>
        <taxon>Enterobacteriaceae</taxon>
        <taxon>Escherichia</taxon>
    </lineage>
</organism>
<dbReference type="EMBL" id="AF071034">
    <property type="protein sequence ID" value="AAC31490.1"/>
    <property type="molecule type" value="Genomic_DNA"/>
</dbReference>
<keyword evidence="1" id="KW-0812">Transmembrane</keyword>
<accession>O85618</accession>
<keyword evidence="1" id="KW-0472">Membrane</keyword>
<dbReference type="AlphaFoldDB" id="O85618"/>